<comment type="similarity">
    <text evidence="1">Belongs to the Gfo/Idh/MocA family.</text>
</comment>
<dbReference type="InterPro" id="IPR036291">
    <property type="entry name" value="NAD(P)-bd_dom_sf"/>
</dbReference>
<dbReference type="RefSeq" id="WP_008723581.1">
    <property type="nucleotide sequence ID" value="NZ_JBBMFM010000001.1"/>
</dbReference>
<keyword evidence="5" id="KW-1185">Reference proteome</keyword>
<dbReference type="Gene3D" id="3.30.360.10">
    <property type="entry name" value="Dihydrodipicolinate Reductase, domain 2"/>
    <property type="match status" value="1"/>
</dbReference>
<evidence type="ECO:0000259" key="2">
    <source>
        <dbReference type="Pfam" id="PF01408"/>
    </source>
</evidence>
<proteinExistence type="inferred from homology"/>
<feature type="domain" description="Gfo/Idh/MocA-like oxidoreductase N-terminal" evidence="2">
    <location>
        <begin position="5"/>
        <end position="124"/>
    </location>
</feature>
<dbReference type="Pfam" id="PF01408">
    <property type="entry name" value="GFO_IDH_MocA"/>
    <property type="match status" value="1"/>
</dbReference>
<feature type="domain" description="Gfo/Idh/MocA-like oxidoreductase C-terminal" evidence="3">
    <location>
        <begin position="163"/>
        <end position="308"/>
    </location>
</feature>
<dbReference type="Proteomes" id="UP001454086">
    <property type="component" value="Unassembled WGS sequence"/>
</dbReference>
<dbReference type="InterPro" id="IPR004104">
    <property type="entry name" value="Gfo/Idh/MocA-like_OxRdtase_C"/>
</dbReference>
<dbReference type="Pfam" id="PF02894">
    <property type="entry name" value="GFO_IDH_MocA_C"/>
    <property type="match status" value="1"/>
</dbReference>
<dbReference type="InterPro" id="IPR051317">
    <property type="entry name" value="Gfo/Idh/MocA_oxidoreduct"/>
</dbReference>
<dbReference type="SUPFAM" id="SSF51735">
    <property type="entry name" value="NAD(P)-binding Rossmann-fold domains"/>
    <property type="match status" value="1"/>
</dbReference>
<sequence>MEEKIKVAVIGVGAIAQIAHLPVLASRDDVEITAVLAKHPEHALDAKRQYGAVHAVETMEALMELRPDCAFVLSPKANHPEQVVKLLENGISVLCEKPLAMTLKEAEWMADTARRTGNMLMAGFNRRFAPVYRKAKEAYGDTAPDVVIAQKNRPASEYRATLENAIHMVDLMRYLCGECTDVQALAKYTDPYYETLATAQLKFENGSVGILVADRASGQWVETMEIHGGNKSVYVNSPDDITVVDGEQAHKTTMTPLAMGWARVEDKLGFRGEIDHFFECLKTGQSPLTNGEDAYRTHELMDRILKSAGLPDLS</sequence>
<dbReference type="PANTHER" id="PTHR43708:SF4">
    <property type="entry name" value="OXIDOREDUCTASE YCEM-RELATED"/>
    <property type="match status" value="1"/>
</dbReference>
<evidence type="ECO:0000259" key="3">
    <source>
        <dbReference type="Pfam" id="PF02894"/>
    </source>
</evidence>
<dbReference type="Gene3D" id="3.40.50.720">
    <property type="entry name" value="NAD(P)-binding Rossmann-like Domain"/>
    <property type="match status" value="1"/>
</dbReference>
<comment type="caution">
    <text evidence="4">The sequence shown here is derived from an EMBL/GenBank/DDBJ whole genome shotgun (WGS) entry which is preliminary data.</text>
</comment>
<protein>
    <submittedName>
        <fullName evidence="4">Gfo/Idh/MocA family oxidoreductase</fullName>
    </submittedName>
</protein>
<dbReference type="InterPro" id="IPR000683">
    <property type="entry name" value="Gfo/Idh/MocA-like_OxRdtase_N"/>
</dbReference>
<evidence type="ECO:0000256" key="1">
    <source>
        <dbReference type="ARBA" id="ARBA00010928"/>
    </source>
</evidence>
<organism evidence="4 5">
    <name type="scientific">Enterocloster hominis</name>
    <name type="common">ex Hitch et al. 2024</name>
    <dbReference type="NCBI Taxonomy" id="1917870"/>
    <lineage>
        <taxon>Bacteria</taxon>
        <taxon>Bacillati</taxon>
        <taxon>Bacillota</taxon>
        <taxon>Clostridia</taxon>
        <taxon>Lachnospirales</taxon>
        <taxon>Lachnospiraceae</taxon>
        <taxon>Enterocloster</taxon>
    </lineage>
</organism>
<dbReference type="EMBL" id="JBBMFM010000001">
    <property type="protein sequence ID" value="MEQ2423421.1"/>
    <property type="molecule type" value="Genomic_DNA"/>
</dbReference>
<evidence type="ECO:0000313" key="5">
    <source>
        <dbReference type="Proteomes" id="UP001454086"/>
    </source>
</evidence>
<evidence type="ECO:0000313" key="4">
    <source>
        <dbReference type="EMBL" id="MEQ2423421.1"/>
    </source>
</evidence>
<dbReference type="SUPFAM" id="SSF55347">
    <property type="entry name" value="Glyceraldehyde-3-phosphate dehydrogenase-like, C-terminal domain"/>
    <property type="match status" value="1"/>
</dbReference>
<dbReference type="PANTHER" id="PTHR43708">
    <property type="entry name" value="CONSERVED EXPRESSED OXIDOREDUCTASE (EUROFUNG)"/>
    <property type="match status" value="1"/>
</dbReference>
<reference evidence="4 5" key="1">
    <citation type="submission" date="2024-03" db="EMBL/GenBank/DDBJ databases">
        <title>Human intestinal bacterial collection.</title>
        <authorList>
            <person name="Pauvert C."/>
            <person name="Hitch T.C.A."/>
            <person name="Clavel T."/>
        </authorList>
    </citation>
    <scope>NUCLEOTIDE SEQUENCE [LARGE SCALE GENOMIC DNA]</scope>
    <source>
        <strain evidence="4 5">CLA-SR-H021</strain>
    </source>
</reference>
<name>A0ABV1D0Y1_9FIRM</name>
<gene>
    <name evidence="4" type="ORF">WMQ36_00405</name>
</gene>
<accession>A0ABV1D0Y1</accession>